<protein>
    <recommendedName>
        <fullName evidence="3">Aminoglycoside phosphotransferase domain-containing protein</fullName>
    </recommendedName>
</protein>
<dbReference type="HOGENOM" id="CLU_054723_0_0_11"/>
<accession>K0JZU4</accession>
<dbReference type="SUPFAM" id="SSF56112">
    <property type="entry name" value="Protein kinase-like (PK-like)"/>
    <property type="match status" value="1"/>
</dbReference>
<evidence type="ECO:0000313" key="1">
    <source>
        <dbReference type="EMBL" id="CCH29823.1"/>
    </source>
</evidence>
<gene>
    <name evidence="1" type="ordered locus">BN6_25090</name>
</gene>
<organism evidence="1 2">
    <name type="scientific">Saccharothrix espanaensis (strain ATCC 51144 / DSM 44229 / JCM 9112 / NBRC 15066 / NRRL 15764)</name>
    <dbReference type="NCBI Taxonomy" id="1179773"/>
    <lineage>
        <taxon>Bacteria</taxon>
        <taxon>Bacillati</taxon>
        <taxon>Actinomycetota</taxon>
        <taxon>Actinomycetes</taxon>
        <taxon>Pseudonocardiales</taxon>
        <taxon>Pseudonocardiaceae</taxon>
        <taxon>Saccharothrix</taxon>
    </lineage>
</organism>
<sequence>MATGVGSEGMSVEITAGPADVDDAADSDLLAAVTAAESVLSGRFGATVRLADPERLGGAGRSVVVRVRVASTPFSLPRTLVVKRYPSAVADRDPFAHEAVSHKLLTALPGEDRLTPELVAQDNGKRLVVLEDLGKAPRLAEKLLGSDARAAERGLLSWAHAMGRLHATTAGRDADFDALMRRQGSQCCADPIAVDVHAALAGLPKLLLESLEVDTPPAAVEFAEQALRGFGSSRRRAFSPSTSCPDNHLVTSKGVRFLDFEGGCVRDIVFDAACLRVPFPSCWCGYGLPAGMSEAMVAAWRAEVGSVWPDLDDDAVFLPRLLESQLLWVWLGTWRGLPGLDSALPSGHRPLDSPPRGTVLTARWVRLRSDALALGVKPVVAHAEAVIAALVSRYGQQAAELPLYPAFR</sequence>
<name>K0JZU4_SACES</name>
<evidence type="ECO:0008006" key="3">
    <source>
        <dbReference type="Google" id="ProtNLM"/>
    </source>
</evidence>
<dbReference type="Proteomes" id="UP000006281">
    <property type="component" value="Chromosome"/>
</dbReference>
<keyword evidence="2" id="KW-1185">Reference proteome</keyword>
<dbReference type="EMBL" id="HE804045">
    <property type="protein sequence ID" value="CCH29823.1"/>
    <property type="molecule type" value="Genomic_DNA"/>
</dbReference>
<reference evidence="1 2" key="1">
    <citation type="journal article" date="2012" name="BMC Genomics">
        <title>Complete genome sequence of Saccharothrix espanaensis DSM 44229T and comparison to the other completely sequenced Pseudonocardiaceae.</title>
        <authorList>
            <person name="Strobel T."/>
            <person name="Al-Dilaimi A."/>
            <person name="Blom J."/>
            <person name="Gessner A."/>
            <person name="Kalinowski J."/>
            <person name="Luzhetska M."/>
            <person name="Puhler A."/>
            <person name="Szczepanowski R."/>
            <person name="Bechthold A."/>
            <person name="Ruckert C."/>
        </authorList>
    </citation>
    <scope>NUCLEOTIDE SEQUENCE [LARGE SCALE GENOMIC DNA]</scope>
    <source>
        <strain evidence="2">ATCC 51144 / DSM 44229 / JCM 9112 / NBRC 15066 / NRRL 15764</strain>
    </source>
</reference>
<dbReference type="eggNOG" id="COG2334">
    <property type="taxonomic scope" value="Bacteria"/>
</dbReference>
<dbReference type="KEGG" id="sesp:BN6_25090"/>
<dbReference type="AlphaFoldDB" id="K0JZU4"/>
<dbReference type="PATRIC" id="fig|1179773.3.peg.2513"/>
<dbReference type="InterPro" id="IPR011009">
    <property type="entry name" value="Kinase-like_dom_sf"/>
</dbReference>
<dbReference type="STRING" id="1179773.BN6_25090"/>
<evidence type="ECO:0000313" key="2">
    <source>
        <dbReference type="Proteomes" id="UP000006281"/>
    </source>
</evidence>
<proteinExistence type="predicted"/>